<dbReference type="SMART" id="SM00355">
    <property type="entry name" value="ZnF_C2H2"/>
    <property type="match status" value="2"/>
</dbReference>
<evidence type="ECO:0000259" key="9">
    <source>
        <dbReference type="PROSITE" id="PS50157"/>
    </source>
</evidence>
<dbReference type="GO" id="GO:0000785">
    <property type="term" value="C:chromatin"/>
    <property type="evidence" value="ECO:0007669"/>
    <property type="project" value="TreeGrafter"/>
</dbReference>
<evidence type="ECO:0000256" key="2">
    <source>
        <dbReference type="ARBA" id="ARBA00022723"/>
    </source>
</evidence>
<evidence type="ECO:0000313" key="11">
    <source>
        <dbReference type="Proteomes" id="UP000034291"/>
    </source>
</evidence>
<evidence type="ECO:0000256" key="6">
    <source>
        <dbReference type="ARBA" id="ARBA00023242"/>
    </source>
</evidence>
<evidence type="ECO:0000256" key="3">
    <source>
        <dbReference type="ARBA" id="ARBA00022737"/>
    </source>
</evidence>
<evidence type="ECO:0000256" key="7">
    <source>
        <dbReference type="PROSITE-ProRule" id="PRU00042"/>
    </source>
</evidence>
<dbReference type="AlphaFoldDB" id="A0A0F8VVC7"/>
<dbReference type="GO" id="GO:0000981">
    <property type="term" value="F:DNA-binding transcription factor activity, RNA polymerase II-specific"/>
    <property type="evidence" value="ECO:0007669"/>
    <property type="project" value="InterPro"/>
</dbReference>
<dbReference type="Pfam" id="PF04082">
    <property type="entry name" value="Fungal_trans"/>
    <property type="match status" value="1"/>
</dbReference>
<name>A0A0F8VVC7_9EURO</name>
<dbReference type="STRING" id="308745.A0A0F8VVC7"/>
<protein>
    <recommendedName>
        <fullName evidence="9">C2H2-type domain-containing protein</fullName>
    </recommendedName>
</protein>
<proteinExistence type="predicted"/>
<dbReference type="GO" id="GO:0005634">
    <property type="term" value="C:nucleus"/>
    <property type="evidence" value="ECO:0007669"/>
    <property type="project" value="UniProtKB-SubCell"/>
</dbReference>
<evidence type="ECO:0000256" key="8">
    <source>
        <dbReference type="SAM" id="MobiDB-lite"/>
    </source>
</evidence>
<reference evidence="10 11" key="1">
    <citation type="submission" date="2015-02" db="EMBL/GenBank/DDBJ databases">
        <title>Draft Genome Sequences of Two Closely-Related Aflatoxigenic Aspergillus Species Obtained from the Cote d'Ivoire.</title>
        <authorList>
            <person name="Moore G.G."/>
            <person name="Beltz S.B."/>
            <person name="Mack B.M."/>
        </authorList>
    </citation>
    <scope>NUCLEOTIDE SEQUENCE [LARGE SCALE GENOMIC DNA]</scope>
    <source>
        <strain evidence="10 11">SRRC1468</strain>
    </source>
</reference>
<dbReference type="PROSITE" id="PS50157">
    <property type="entry name" value="ZINC_FINGER_C2H2_2"/>
    <property type="match status" value="2"/>
</dbReference>
<feature type="compositionally biased region" description="Basic residues" evidence="8">
    <location>
        <begin position="10"/>
        <end position="20"/>
    </location>
</feature>
<dbReference type="SUPFAM" id="SSF57667">
    <property type="entry name" value="beta-beta-alpha zinc fingers"/>
    <property type="match status" value="1"/>
</dbReference>
<dbReference type="Gene3D" id="3.30.160.60">
    <property type="entry name" value="Classic Zinc Finger"/>
    <property type="match status" value="2"/>
</dbReference>
<feature type="compositionally biased region" description="Polar residues" evidence="8">
    <location>
        <begin position="421"/>
        <end position="441"/>
    </location>
</feature>
<dbReference type="InterPro" id="IPR051059">
    <property type="entry name" value="VerF-like"/>
</dbReference>
<dbReference type="FunFam" id="3.30.160.60:FF:002819">
    <property type="entry name" value="Putative C2H2 transcription factor"/>
    <property type="match status" value="1"/>
</dbReference>
<dbReference type="Pfam" id="PF00096">
    <property type="entry name" value="zf-C2H2"/>
    <property type="match status" value="2"/>
</dbReference>
<dbReference type="InterPro" id="IPR013087">
    <property type="entry name" value="Znf_C2H2_type"/>
</dbReference>
<dbReference type="InterPro" id="IPR007219">
    <property type="entry name" value="XnlR_reg_dom"/>
</dbReference>
<keyword evidence="6" id="KW-0539">Nucleus</keyword>
<dbReference type="GO" id="GO:0008270">
    <property type="term" value="F:zinc ion binding"/>
    <property type="evidence" value="ECO:0007669"/>
    <property type="project" value="UniProtKB-KW"/>
</dbReference>
<keyword evidence="4 7" id="KW-0863">Zinc-finger</keyword>
<feature type="compositionally biased region" description="Basic and acidic residues" evidence="8">
    <location>
        <begin position="78"/>
        <end position="90"/>
    </location>
</feature>
<dbReference type="CDD" id="cd12148">
    <property type="entry name" value="fungal_TF_MHR"/>
    <property type="match status" value="1"/>
</dbReference>
<dbReference type="Proteomes" id="UP000034291">
    <property type="component" value="Unassembled WGS sequence"/>
</dbReference>
<feature type="region of interest" description="Disordered" evidence="8">
    <location>
        <begin position="1"/>
        <end position="20"/>
    </location>
</feature>
<keyword evidence="2" id="KW-0479">Metal-binding</keyword>
<dbReference type="OrthoDB" id="654211at2759"/>
<accession>A0A0F8VVC7</accession>
<dbReference type="EMBL" id="JZBS01000106">
    <property type="protein sequence ID" value="KKK27176.1"/>
    <property type="molecule type" value="Genomic_DNA"/>
</dbReference>
<keyword evidence="11" id="KW-1185">Reference proteome</keyword>
<comment type="caution">
    <text evidence="10">The sequence shown here is derived from an EMBL/GenBank/DDBJ whole genome shotgun (WGS) entry which is preliminary data.</text>
</comment>
<comment type="subcellular location">
    <subcellularLocation>
        <location evidence="1">Nucleus</location>
    </subcellularLocation>
</comment>
<sequence length="874" mass="98200">MDDERTASAKVRKKSAPAHRKSLSCEYCNRSFARLEHLQRHLRTHTKEKPFSCDICSKSFARSDLLVRHERLVHPAEAAANREHRNHSNHDVSQAPPSMIQPSHHESRMLELAEAVPPPPPEVQVQPPPIVETTHFNPSWGYDLNLLSHAASHVALEGQQESLESIRKPPPAIAPPPPLPPVHERALTDNYGVEPSILDLTDLGDPVQDFTVFLESVGFSSDWDSGVFSTVEEPILPTTLPMDSKGMIRDSSRLGPDVIHDPRAAADEPPSFSNFGSRLPSLQPEANDVDDRLGFADEGPRPAWDISNADRQVFISKLEEFAYILPKGFIPPSRHALSRFFAGYINGLNEHLPFIHVPTLSIAKCSPELTLALAAAGSHYRFENSRGIDLFHAAKAILLERLQRRDSKQVPCPTWNFLSPQSGFHNSRGSSTTSAHGNSPFQQHQHQQPHMLYPSDPSGYPPEDSDAHMEVIRTFLLLTVFASWERHPELLREILSLQSTLARLVREHGLSEPTMNLDPNNWEEWIRREGNRRTKLIVYCFFNLHSIMYNIPPLILNAELKLNMPCSHDVWKANNAVQWRRIVRTRIGSEVPFQEAFTKLFLKSNNISKSAPISPLGNYILIHALIQQIFFARQLCLSAPNMQSTSLRADDLNALDGSLSSWKALWKHTPESSIDPQNPAGPIAFTSTALLGLAYIRLHVDLGPCRHLVTQDPHEIARALSEYPPIVRSPRLIMALLHSAHALSIPVRLGIDFVARTHSFFWSIQHSLCSLECAFLLSRWLLSIPMTQAEQRLSEHERKLLLWIKSMMDETDMAVDPPGAPDIDFMANPYKAKQLSVAIVRVWARTFKGNTSWAIVDLVGSSLDAYADLLEAQI</sequence>
<dbReference type="GO" id="GO:0000978">
    <property type="term" value="F:RNA polymerase II cis-regulatory region sequence-specific DNA binding"/>
    <property type="evidence" value="ECO:0007669"/>
    <property type="project" value="InterPro"/>
</dbReference>
<feature type="region of interest" description="Disordered" evidence="8">
    <location>
        <begin position="421"/>
        <end position="464"/>
    </location>
</feature>
<feature type="region of interest" description="Disordered" evidence="8">
    <location>
        <begin position="78"/>
        <end position="106"/>
    </location>
</feature>
<keyword evidence="3" id="KW-0677">Repeat</keyword>
<feature type="domain" description="C2H2-type" evidence="9">
    <location>
        <begin position="51"/>
        <end position="79"/>
    </location>
</feature>
<keyword evidence="5" id="KW-0862">Zinc</keyword>
<evidence type="ECO:0000256" key="4">
    <source>
        <dbReference type="ARBA" id="ARBA00022771"/>
    </source>
</evidence>
<gene>
    <name evidence="10" type="ORF">ARAM_002821</name>
</gene>
<dbReference type="GO" id="GO:0006351">
    <property type="term" value="P:DNA-templated transcription"/>
    <property type="evidence" value="ECO:0007669"/>
    <property type="project" value="InterPro"/>
</dbReference>
<evidence type="ECO:0000313" key="10">
    <source>
        <dbReference type="EMBL" id="KKK27176.1"/>
    </source>
</evidence>
<dbReference type="PANTHER" id="PTHR40626:SF22">
    <property type="entry name" value="C2H2-TYPE DOMAIN-CONTAINING PROTEIN"/>
    <property type="match status" value="1"/>
</dbReference>
<organism evidence="10 11">
    <name type="scientific">Aspergillus rambellii</name>
    <dbReference type="NCBI Taxonomy" id="308745"/>
    <lineage>
        <taxon>Eukaryota</taxon>
        <taxon>Fungi</taxon>
        <taxon>Dikarya</taxon>
        <taxon>Ascomycota</taxon>
        <taxon>Pezizomycotina</taxon>
        <taxon>Eurotiomycetes</taxon>
        <taxon>Eurotiomycetidae</taxon>
        <taxon>Eurotiales</taxon>
        <taxon>Aspergillaceae</taxon>
        <taxon>Aspergillus</taxon>
        <taxon>Aspergillus subgen. Nidulantes</taxon>
    </lineage>
</organism>
<dbReference type="InterPro" id="IPR036236">
    <property type="entry name" value="Znf_C2H2_sf"/>
</dbReference>
<dbReference type="PANTHER" id="PTHR40626">
    <property type="entry name" value="MIP31509P"/>
    <property type="match status" value="1"/>
</dbReference>
<dbReference type="FunFam" id="3.30.160.60:FF:002123">
    <property type="entry name" value="C2H2 transcription factor, putative"/>
    <property type="match status" value="1"/>
</dbReference>
<dbReference type="PROSITE" id="PS00028">
    <property type="entry name" value="ZINC_FINGER_C2H2_1"/>
    <property type="match status" value="2"/>
</dbReference>
<feature type="domain" description="C2H2-type" evidence="9">
    <location>
        <begin position="23"/>
        <end position="50"/>
    </location>
</feature>
<evidence type="ECO:0000256" key="5">
    <source>
        <dbReference type="ARBA" id="ARBA00022833"/>
    </source>
</evidence>
<evidence type="ECO:0000256" key="1">
    <source>
        <dbReference type="ARBA" id="ARBA00004123"/>
    </source>
</evidence>